<accession>A0A9P7FWM9</accession>
<keyword evidence="4" id="KW-1185">Reference proteome</keyword>
<dbReference type="GO" id="GO:0005524">
    <property type="term" value="F:ATP binding"/>
    <property type="evidence" value="ECO:0007669"/>
    <property type="project" value="InterPro"/>
</dbReference>
<reference evidence="3" key="2">
    <citation type="submission" date="2021-10" db="EMBL/GenBank/DDBJ databases">
        <title>Phylogenomics reveals ancestral predisposition of the termite-cultivated fungus Termitomyces towards a domesticated lifestyle.</title>
        <authorList>
            <person name="Auxier B."/>
            <person name="Grum-Grzhimaylo A."/>
            <person name="Cardenas M.E."/>
            <person name="Lodge J.D."/>
            <person name="Laessoe T."/>
            <person name="Pedersen O."/>
            <person name="Smith M.E."/>
            <person name="Kuyper T.W."/>
            <person name="Franco-Molano E.A."/>
            <person name="Baroni T.J."/>
            <person name="Aanen D.K."/>
        </authorList>
    </citation>
    <scope>NUCLEOTIDE SEQUENCE</scope>
    <source>
        <strain evidence="3">AP01</strain>
        <tissue evidence="3">Mycelium</tissue>
    </source>
</reference>
<evidence type="ECO:0000313" key="3">
    <source>
        <dbReference type="EMBL" id="KAG5637668.1"/>
    </source>
</evidence>
<comment type="caution">
    <text evidence="3">The sequence shown here is derived from an EMBL/GenBank/DDBJ whole genome shotgun (WGS) entry which is preliminary data.</text>
</comment>
<organism evidence="3 4">
    <name type="scientific">Asterophora parasitica</name>
    <dbReference type="NCBI Taxonomy" id="117018"/>
    <lineage>
        <taxon>Eukaryota</taxon>
        <taxon>Fungi</taxon>
        <taxon>Dikarya</taxon>
        <taxon>Basidiomycota</taxon>
        <taxon>Agaricomycotina</taxon>
        <taxon>Agaricomycetes</taxon>
        <taxon>Agaricomycetidae</taxon>
        <taxon>Agaricales</taxon>
        <taxon>Tricholomatineae</taxon>
        <taxon>Lyophyllaceae</taxon>
        <taxon>Asterophora</taxon>
    </lineage>
</organism>
<dbReference type="InterPro" id="IPR027417">
    <property type="entry name" value="P-loop_NTPase"/>
</dbReference>
<proteinExistence type="predicted"/>
<dbReference type="Proteomes" id="UP000775547">
    <property type="component" value="Unassembled WGS sequence"/>
</dbReference>
<protein>
    <recommendedName>
        <fullName evidence="2">DEAD/DEAH-box helicase domain-containing protein</fullName>
    </recommendedName>
</protein>
<evidence type="ECO:0000256" key="1">
    <source>
        <dbReference type="SAM" id="MobiDB-lite"/>
    </source>
</evidence>
<dbReference type="Gene3D" id="3.40.50.300">
    <property type="entry name" value="P-loop containing nucleotide triphosphate hydrolases"/>
    <property type="match status" value="1"/>
</dbReference>
<evidence type="ECO:0000259" key="2">
    <source>
        <dbReference type="Pfam" id="PF00270"/>
    </source>
</evidence>
<gene>
    <name evidence="3" type="ORF">DXG03_004405</name>
</gene>
<dbReference type="InterPro" id="IPR011545">
    <property type="entry name" value="DEAD/DEAH_box_helicase_dom"/>
</dbReference>
<feature type="region of interest" description="Disordered" evidence="1">
    <location>
        <begin position="131"/>
        <end position="163"/>
    </location>
</feature>
<feature type="compositionally biased region" description="Low complexity" evidence="1">
    <location>
        <begin position="131"/>
        <end position="157"/>
    </location>
</feature>
<dbReference type="GO" id="GO:0003676">
    <property type="term" value="F:nucleic acid binding"/>
    <property type="evidence" value="ECO:0007669"/>
    <property type="project" value="InterPro"/>
</dbReference>
<dbReference type="AlphaFoldDB" id="A0A9P7FWM9"/>
<dbReference type="OrthoDB" id="10261556at2759"/>
<dbReference type="EMBL" id="JABCKV010002617">
    <property type="protein sequence ID" value="KAG5637668.1"/>
    <property type="molecule type" value="Genomic_DNA"/>
</dbReference>
<reference evidence="3" key="1">
    <citation type="submission" date="2020-07" db="EMBL/GenBank/DDBJ databases">
        <authorList>
            <person name="Nieuwenhuis M."/>
            <person name="Van De Peppel L.J.J."/>
        </authorList>
    </citation>
    <scope>NUCLEOTIDE SEQUENCE</scope>
    <source>
        <strain evidence="3">AP01</strain>
        <tissue evidence="3">Mycelium</tissue>
    </source>
</reference>
<dbReference type="SUPFAM" id="SSF52540">
    <property type="entry name" value="P-loop containing nucleoside triphosphate hydrolases"/>
    <property type="match status" value="1"/>
</dbReference>
<dbReference type="Pfam" id="PF00270">
    <property type="entry name" value="DEAD"/>
    <property type="match status" value="1"/>
</dbReference>
<sequence>MLPLGYLSQLLAPERTTANRAILLAWTVTNGTQAPREMQLRATLATHYGQDSVINAGTGSGKTLPIALNILLDDPQAQGITLTISPLKRLEITQENDFKLRYGIPTIAINEDTPREDKYWHQNMFSLATISSPPSPSLSDSLSSPSTSESSPAPFSTFVPTHS</sequence>
<feature type="domain" description="DEAD/DEAH-box helicase" evidence="2">
    <location>
        <begin position="37"/>
        <end position="103"/>
    </location>
</feature>
<evidence type="ECO:0000313" key="4">
    <source>
        <dbReference type="Proteomes" id="UP000775547"/>
    </source>
</evidence>
<name>A0A9P7FWM9_9AGAR</name>